<sequence length="538" mass="60203">MKENVASPVFEDLAHKWMKKLGIAVNKDFITQELQAHPDYPALTSLIDFLDMGGMKYYALESEKKYITEFNYPVLAHIKEAEGKGYLIQVNTPHEWDENEILATRWSGIVLIPDEHPSWEYEANTQIIKQERILKLFAAATVLIILLAIGYVFRNNLQPLTIGWGLLSLTGVAISIMTIATELGMQIKLVKEVCNSVSPRGCDAVLKSKEAKGVGGISVAHAALSYFIAQFAFFIFSSSSPALLYTGMVVSLPLIIVAGISLYSQKFIVKKWCALCLGIVAVLAVQSLVTVLNFSAVYASFQAVHIIAYFITMALICASLVPVKNGIKSIREQMSAAQDLMKWKRDSDLFAFQWNKNPYINTNTWKEELQLGNPEAALQLTIACNPYCGPCANTHKVLDKLHHIYKEVINIQIRLTCDPDHPTDKKTIAVKAILEQATILQSDAHKAQMLSDWFEWMNLEKWQLKWAPVQDKNVTALMKKHAEWMKTADIKGTPTIFINGRELPRKYLLEDLFQLIPVLVASTAVAGNGELKPMALTD</sequence>
<evidence type="ECO:0000256" key="9">
    <source>
        <dbReference type="ARBA" id="ARBA00023284"/>
    </source>
</evidence>
<keyword evidence="14" id="KW-1185">Reference proteome</keyword>
<feature type="transmembrane region" description="Helical" evidence="10">
    <location>
        <begin position="303"/>
        <end position="323"/>
    </location>
</feature>
<dbReference type="InterPro" id="IPR036249">
    <property type="entry name" value="Thioredoxin-like_sf"/>
</dbReference>
<dbReference type="OrthoDB" id="1100563at2"/>
<comment type="subcellular location">
    <subcellularLocation>
        <location evidence="1">Membrane</location>
        <topology evidence="1">Multi-pass membrane protein</topology>
    </subcellularLocation>
</comment>
<evidence type="ECO:0000256" key="5">
    <source>
        <dbReference type="ARBA" id="ARBA00022989"/>
    </source>
</evidence>
<keyword evidence="3 10" id="KW-0812">Transmembrane</keyword>
<evidence type="ECO:0000256" key="10">
    <source>
        <dbReference type="SAM" id="Phobius"/>
    </source>
</evidence>
<dbReference type="CDD" id="cd12921">
    <property type="entry name" value="VKOR_4"/>
    <property type="match status" value="1"/>
</dbReference>
<dbReference type="Pfam" id="PF13462">
    <property type="entry name" value="Thioredoxin_4"/>
    <property type="match status" value="1"/>
</dbReference>
<dbReference type="RefSeq" id="WP_106528443.1">
    <property type="nucleotide sequence ID" value="NZ_PYAW01000002.1"/>
</dbReference>
<dbReference type="AlphaFoldDB" id="A0A2P8HP95"/>
<protein>
    <submittedName>
        <fullName evidence="13">Thioredoxin-like protein</fullName>
    </submittedName>
</protein>
<keyword evidence="6" id="KW-0560">Oxidoreductase</keyword>
<feature type="transmembrane region" description="Helical" evidence="10">
    <location>
        <begin position="133"/>
        <end position="153"/>
    </location>
</feature>
<accession>A0A2P8HP95</accession>
<keyword evidence="4" id="KW-0874">Quinone</keyword>
<dbReference type="Proteomes" id="UP000240971">
    <property type="component" value="Unassembled WGS sequence"/>
</dbReference>
<evidence type="ECO:0000313" key="14">
    <source>
        <dbReference type="Proteomes" id="UP000240971"/>
    </source>
</evidence>
<dbReference type="InterPro" id="IPR012336">
    <property type="entry name" value="Thioredoxin-like_fold"/>
</dbReference>
<dbReference type="Pfam" id="PF07884">
    <property type="entry name" value="VKOR"/>
    <property type="match status" value="1"/>
</dbReference>
<reference evidence="13 14" key="1">
    <citation type="submission" date="2018-03" db="EMBL/GenBank/DDBJ databases">
        <title>Genomic Encyclopedia of Archaeal and Bacterial Type Strains, Phase II (KMG-II): from individual species to whole genera.</title>
        <authorList>
            <person name="Goeker M."/>
        </authorList>
    </citation>
    <scope>NUCLEOTIDE SEQUENCE [LARGE SCALE GENOMIC DNA]</scope>
    <source>
        <strain evidence="13 14">DSM 24859</strain>
    </source>
</reference>
<evidence type="ECO:0000256" key="8">
    <source>
        <dbReference type="ARBA" id="ARBA00023157"/>
    </source>
</evidence>
<dbReference type="GO" id="GO:0048038">
    <property type="term" value="F:quinone binding"/>
    <property type="evidence" value="ECO:0007669"/>
    <property type="project" value="UniProtKB-KW"/>
</dbReference>
<evidence type="ECO:0000256" key="6">
    <source>
        <dbReference type="ARBA" id="ARBA00023002"/>
    </source>
</evidence>
<evidence type="ECO:0000259" key="12">
    <source>
        <dbReference type="Pfam" id="PF13462"/>
    </source>
</evidence>
<keyword evidence="7 10" id="KW-0472">Membrane</keyword>
<feature type="transmembrane region" description="Helical" evidence="10">
    <location>
        <begin position="275"/>
        <end position="297"/>
    </location>
</feature>
<feature type="transmembrane region" description="Helical" evidence="10">
    <location>
        <begin position="159"/>
        <end position="181"/>
    </location>
</feature>
<feature type="transmembrane region" description="Helical" evidence="10">
    <location>
        <begin position="214"/>
        <end position="236"/>
    </location>
</feature>
<dbReference type="InterPro" id="IPR012932">
    <property type="entry name" value="VKOR"/>
</dbReference>
<evidence type="ECO:0000256" key="4">
    <source>
        <dbReference type="ARBA" id="ARBA00022719"/>
    </source>
</evidence>
<keyword evidence="9" id="KW-0676">Redox-active center</keyword>
<feature type="transmembrane region" description="Helical" evidence="10">
    <location>
        <begin position="242"/>
        <end position="263"/>
    </location>
</feature>
<keyword evidence="8" id="KW-1015">Disulfide bond</keyword>
<organism evidence="13 14">
    <name type="scientific">Chitinophaga niastensis</name>
    <dbReference type="NCBI Taxonomy" id="536980"/>
    <lineage>
        <taxon>Bacteria</taxon>
        <taxon>Pseudomonadati</taxon>
        <taxon>Bacteroidota</taxon>
        <taxon>Chitinophagia</taxon>
        <taxon>Chitinophagales</taxon>
        <taxon>Chitinophagaceae</taxon>
        <taxon>Chitinophaga</taxon>
    </lineage>
</organism>
<evidence type="ECO:0000259" key="11">
    <source>
        <dbReference type="Pfam" id="PF07884"/>
    </source>
</evidence>
<dbReference type="InterPro" id="IPR038354">
    <property type="entry name" value="VKOR_sf"/>
</dbReference>
<comment type="similarity">
    <text evidence="2">Belongs to the VKOR family.</text>
</comment>
<dbReference type="Gene3D" id="3.40.30.10">
    <property type="entry name" value="Glutaredoxin"/>
    <property type="match status" value="1"/>
</dbReference>
<dbReference type="GO" id="GO:0016020">
    <property type="term" value="C:membrane"/>
    <property type="evidence" value="ECO:0007669"/>
    <property type="project" value="UniProtKB-SubCell"/>
</dbReference>
<feature type="domain" description="Thioredoxin-like fold" evidence="12">
    <location>
        <begin position="367"/>
        <end position="507"/>
    </location>
</feature>
<dbReference type="SUPFAM" id="SSF52833">
    <property type="entry name" value="Thioredoxin-like"/>
    <property type="match status" value="1"/>
</dbReference>
<gene>
    <name evidence="13" type="ORF">CLV51_102894</name>
</gene>
<keyword evidence="5 10" id="KW-1133">Transmembrane helix</keyword>
<evidence type="ECO:0000256" key="1">
    <source>
        <dbReference type="ARBA" id="ARBA00004141"/>
    </source>
</evidence>
<evidence type="ECO:0000313" key="13">
    <source>
        <dbReference type="EMBL" id="PSL48034.1"/>
    </source>
</evidence>
<evidence type="ECO:0000256" key="3">
    <source>
        <dbReference type="ARBA" id="ARBA00022692"/>
    </source>
</evidence>
<evidence type="ECO:0000256" key="7">
    <source>
        <dbReference type="ARBA" id="ARBA00023136"/>
    </source>
</evidence>
<proteinExistence type="inferred from homology"/>
<dbReference type="Gene3D" id="1.20.1440.130">
    <property type="entry name" value="VKOR domain"/>
    <property type="match status" value="1"/>
</dbReference>
<name>A0A2P8HP95_CHINA</name>
<evidence type="ECO:0000256" key="2">
    <source>
        <dbReference type="ARBA" id="ARBA00006214"/>
    </source>
</evidence>
<dbReference type="GO" id="GO:0016491">
    <property type="term" value="F:oxidoreductase activity"/>
    <property type="evidence" value="ECO:0007669"/>
    <property type="project" value="UniProtKB-KW"/>
</dbReference>
<feature type="domain" description="Vitamin K epoxide reductase" evidence="11">
    <location>
        <begin position="166"/>
        <end position="290"/>
    </location>
</feature>
<comment type="caution">
    <text evidence="13">The sequence shown here is derived from an EMBL/GenBank/DDBJ whole genome shotgun (WGS) entry which is preliminary data.</text>
</comment>
<dbReference type="EMBL" id="PYAW01000002">
    <property type="protein sequence ID" value="PSL48034.1"/>
    <property type="molecule type" value="Genomic_DNA"/>
</dbReference>